<sequence>MTMRINTDKQMNLLSDKNVAIIGGGPVGLTMAKLLQQNGIDVSVYERDNGREARIFGGTLDLHKGSGQEAMKKAGLLQTYYDLALPMGVNIADEKGNILSTKNVKPENRFDNPEINRNDLRAILLNSLENDTVIWDRKLVMLEPGKKKWTLTFENKPSETADLVILANGGMSKVRKFVTDTEVEETGTFNIQADIHQPEVNCPGFFQLCNGNRLMASHQGNLLFANPNNNGALHFGISFKTPDEWKNQTQGRFSKQK</sequence>
<feature type="domain" description="FAD-binding" evidence="5">
    <location>
        <begin position="18"/>
        <end position="188"/>
    </location>
</feature>
<dbReference type="InterPro" id="IPR036188">
    <property type="entry name" value="FAD/NAD-bd_sf"/>
</dbReference>
<dbReference type="PANTHER" id="PTHR46972">
    <property type="entry name" value="MONOOXYGENASE ASQM-RELATED"/>
    <property type="match status" value="1"/>
</dbReference>
<dbReference type="Pfam" id="PF01494">
    <property type="entry name" value="FAD_binding_3"/>
    <property type="match status" value="1"/>
</dbReference>
<proteinExistence type="predicted"/>
<organism evidence="6 7">
    <name type="scientific">Bergeyella porcorum</name>
    <dbReference type="NCBI Taxonomy" id="1735111"/>
    <lineage>
        <taxon>Bacteria</taxon>
        <taxon>Pseudomonadati</taxon>
        <taxon>Bacteroidota</taxon>
        <taxon>Flavobacteriia</taxon>
        <taxon>Flavobacteriales</taxon>
        <taxon>Weeksellaceae</taxon>
        <taxon>Bergeyella</taxon>
    </lineage>
</organism>
<evidence type="ECO:0000256" key="2">
    <source>
        <dbReference type="ARBA" id="ARBA00022827"/>
    </source>
</evidence>
<keyword evidence="7" id="KW-1185">Reference proteome</keyword>
<dbReference type="Gene3D" id="3.50.50.60">
    <property type="entry name" value="FAD/NAD(P)-binding domain"/>
    <property type="match status" value="1"/>
</dbReference>
<evidence type="ECO:0000256" key="3">
    <source>
        <dbReference type="ARBA" id="ARBA00023002"/>
    </source>
</evidence>
<keyword evidence="4" id="KW-0503">Monooxygenase</keyword>
<dbReference type="SUPFAM" id="SSF51905">
    <property type="entry name" value="FAD/NAD(P)-binding domain"/>
    <property type="match status" value="1"/>
</dbReference>
<gene>
    <name evidence="6" type="ORF">BPO_2231</name>
</gene>
<dbReference type="Proteomes" id="UP001432059">
    <property type="component" value="Chromosome"/>
</dbReference>
<dbReference type="KEGG" id="bpor:BPO_2231"/>
<evidence type="ECO:0000313" key="7">
    <source>
        <dbReference type="Proteomes" id="UP001432059"/>
    </source>
</evidence>
<dbReference type="GO" id="GO:0071949">
    <property type="term" value="F:FAD binding"/>
    <property type="evidence" value="ECO:0007669"/>
    <property type="project" value="InterPro"/>
</dbReference>
<evidence type="ECO:0000259" key="5">
    <source>
        <dbReference type="Pfam" id="PF01494"/>
    </source>
</evidence>
<dbReference type="PRINTS" id="PR00420">
    <property type="entry name" value="RNGMNOXGNASE"/>
</dbReference>
<evidence type="ECO:0000256" key="4">
    <source>
        <dbReference type="ARBA" id="ARBA00023033"/>
    </source>
</evidence>
<dbReference type="EMBL" id="CP136426">
    <property type="protein sequence ID" value="WOC52878.1"/>
    <property type="molecule type" value="Genomic_DNA"/>
</dbReference>
<keyword evidence="3" id="KW-0560">Oxidoreductase</keyword>
<name>A0AAU0F472_9FLAO</name>
<keyword evidence="1" id="KW-0285">Flavoprotein</keyword>
<dbReference type="AlphaFoldDB" id="A0AAU0F472"/>
<protein>
    <submittedName>
        <fullName evidence="6">TetX family tetracycline inactivation enzyme</fullName>
    </submittedName>
</protein>
<dbReference type="InterPro" id="IPR002938">
    <property type="entry name" value="FAD-bd"/>
</dbReference>
<dbReference type="GO" id="GO:0004497">
    <property type="term" value="F:monooxygenase activity"/>
    <property type="evidence" value="ECO:0007669"/>
    <property type="project" value="UniProtKB-KW"/>
</dbReference>
<dbReference type="PANTHER" id="PTHR46972:SF1">
    <property type="entry name" value="FAD DEPENDENT OXIDOREDUCTASE DOMAIN-CONTAINING PROTEIN"/>
    <property type="match status" value="1"/>
</dbReference>
<evidence type="ECO:0000313" key="6">
    <source>
        <dbReference type="EMBL" id="WOC52878.1"/>
    </source>
</evidence>
<evidence type="ECO:0000256" key="1">
    <source>
        <dbReference type="ARBA" id="ARBA00022630"/>
    </source>
</evidence>
<reference evidence="6" key="1">
    <citation type="submission" date="2023-10" db="EMBL/GenBank/DDBJ databases">
        <title>Characterization and whole genome sequencing of a novel strain of Bergeyella porcorum QD2021 isolated from pig.</title>
        <authorList>
            <person name="Liu G."/>
            <person name="Chen C."/>
            <person name="Han X."/>
        </authorList>
    </citation>
    <scope>NUCLEOTIDE SEQUENCE</scope>
    <source>
        <strain evidence="6">QD2021</strain>
    </source>
</reference>
<accession>A0AAU0F472</accession>
<keyword evidence="2" id="KW-0274">FAD</keyword>